<dbReference type="AlphaFoldDB" id="A0A1M5H868"/>
<evidence type="ECO:0000313" key="1">
    <source>
        <dbReference type="EMBL" id="SHG12106.1"/>
    </source>
</evidence>
<proteinExistence type="predicted"/>
<sequence>MDQQKAACNLCSSNSAVDEGLQPAVEKPLADIIAIRIAD</sequence>
<protein>
    <submittedName>
        <fullName evidence="1">Uncharacterized protein</fullName>
    </submittedName>
</protein>
<evidence type="ECO:0000313" key="2">
    <source>
        <dbReference type="Proteomes" id="UP000184287"/>
    </source>
</evidence>
<reference evidence="2" key="1">
    <citation type="submission" date="2016-11" db="EMBL/GenBank/DDBJ databases">
        <authorList>
            <person name="Varghese N."/>
            <person name="Submissions S."/>
        </authorList>
    </citation>
    <scope>NUCLEOTIDE SEQUENCE [LARGE SCALE GENOMIC DNA]</scope>
    <source>
        <strain evidence="2">DSM 16990</strain>
    </source>
</reference>
<name>A0A1M5H868_9SPHI</name>
<dbReference type="EMBL" id="FQUQ01000004">
    <property type="protein sequence ID" value="SHG12106.1"/>
    <property type="molecule type" value="Genomic_DNA"/>
</dbReference>
<gene>
    <name evidence="1" type="ORF">SAMN04488522_104543</name>
</gene>
<keyword evidence="2" id="KW-1185">Reference proteome</keyword>
<organism evidence="1 2">
    <name type="scientific">Pedobacter caeni</name>
    <dbReference type="NCBI Taxonomy" id="288992"/>
    <lineage>
        <taxon>Bacteria</taxon>
        <taxon>Pseudomonadati</taxon>
        <taxon>Bacteroidota</taxon>
        <taxon>Sphingobacteriia</taxon>
        <taxon>Sphingobacteriales</taxon>
        <taxon>Sphingobacteriaceae</taxon>
        <taxon>Pedobacter</taxon>
    </lineage>
</organism>
<dbReference type="Proteomes" id="UP000184287">
    <property type="component" value="Unassembled WGS sequence"/>
</dbReference>
<accession>A0A1M5H868</accession>